<feature type="chain" id="PRO_5022086142" evidence="1">
    <location>
        <begin position="22"/>
        <end position="370"/>
    </location>
</feature>
<dbReference type="InterPro" id="IPR025582">
    <property type="entry name" value="YARHG_dom"/>
</dbReference>
<evidence type="ECO:0000313" key="3">
    <source>
        <dbReference type="EMBL" id="TSE07479.1"/>
    </source>
</evidence>
<dbReference type="Gene3D" id="2.60.40.3680">
    <property type="match status" value="1"/>
</dbReference>
<proteinExistence type="predicted"/>
<dbReference type="Proteomes" id="UP000318833">
    <property type="component" value="Unassembled WGS sequence"/>
</dbReference>
<comment type="caution">
    <text evidence="3">The sequence shown here is derived from an EMBL/GenBank/DDBJ whole genome shotgun (WGS) entry which is preliminary data.</text>
</comment>
<dbReference type="InterPro" id="IPR038434">
    <property type="entry name" value="YARHG_sf"/>
</dbReference>
<name>A0A554VIH4_9FLAO</name>
<feature type="signal peptide" evidence="1">
    <location>
        <begin position="1"/>
        <end position="21"/>
    </location>
</feature>
<reference evidence="3 4" key="1">
    <citation type="submission" date="2019-07" db="EMBL/GenBank/DDBJ databases">
        <title>The draft genome sequence of Aquimarina algiphila M91.</title>
        <authorList>
            <person name="Meng X."/>
        </authorList>
    </citation>
    <scope>NUCLEOTIDE SEQUENCE [LARGE SCALE GENOMIC DNA]</scope>
    <source>
        <strain evidence="3 4">M91</strain>
    </source>
</reference>
<keyword evidence="1" id="KW-0732">Signal</keyword>
<evidence type="ECO:0000256" key="1">
    <source>
        <dbReference type="SAM" id="SignalP"/>
    </source>
</evidence>
<protein>
    <submittedName>
        <fullName evidence="3">YARHG domain-containing protein</fullName>
    </submittedName>
</protein>
<keyword evidence="4" id="KW-1185">Reference proteome</keyword>
<dbReference type="Pfam" id="PF13308">
    <property type="entry name" value="YARHG"/>
    <property type="match status" value="1"/>
</dbReference>
<dbReference type="SMART" id="SM01324">
    <property type="entry name" value="YARHG"/>
    <property type="match status" value="1"/>
</dbReference>
<dbReference type="EMBL" id="VLNR01000032">
    <property type="protein sequence ID" value="TSE07479.1"/>
    <property type="molecule type" value="Genomic_DNA"/>
</dbReference>
<gene>
    <name evidence="3" type="ORF">FOF46_15635</name>
</gene>
<evidence type="ECO:0000259" key="2">
    <source>
        <dbReference type="SMART" id="SM01324"/>
    </source>
</evidence>
<dbReference type="OrthoDB" id="8750305at2"/>
<evidence type="ECO:0000313" key="4">
    <source>
        <dbReference type="Proteomes" id="UP000318833"/>
    </source>
</evidence>
<dbReference type="AlphaFoldDB" id="A0A554VIH4"/>
<accession>A0A554VIH4</accession>
<organism evidence="3 4">
    <name type="scientific">Aquimarina algiphila</name>
    <dbReference type="NCBI Taxonomy" id="2047982"/>
    <lineage>
        <taxon>Bacteria</taxon>
        <taxon>Pseudomonadati</taxon>
        <taxon>Bacteroidota</taxon>
        <taxon>Flavobacteriia</taxon>
        <taxon>Flavobacteriales</taxon>
        <taxon>Flavobacteriaceae</taxon>
        <taxon>Aquimarina</taxon>
    </lineage>
</organism>
<feature type="domain" description="YARHG" evidence="2">
    <location>
        <begin position="287"/>
        <end position="369"/>
    </location>
</feature>
<dbReference type="Gene3D" id="1.20.58.1690">
    <property type="match status" value="1"/>
</dbReference>
<dbReference type="RefSeq" id="WP_109438709.1">
    <property type="nucleotide sequence ID" value="NZ_CANMIK010000038.1"/>
</dbReference>
<sequence length="370" mass="43265">MKYSIRCLLWLLIATTQVFFANDGAYYASGNHLVPITDADIAVTKEILKVTRYKEEFLSVDVYYEFYNHGNDKKVLVGFEAPSPSGDVDGYPINGKHPYINRFSVEMNTVNLSYKTAIVSDSLYYKNGEILAKTENEVIGSDFNTNDPEFYYVYHFNANFKKGKNVIRHKYIFKLSGSVMDKYSFDYILTAANRWSNKQIDDFTLIVDMGNEASFSINKSFYSGNEDWEITGKGLKSFNKEREFTDFYIEEGSLTFHKKNFVSKDELYISSSRNFQYCQKEEFDAQECTIIPFDISFQEKLQDVKDEKSYKILRNLPYARRGYVFKTDFIQAYYQKQSWYTKNPTYVAELEPLTKAEKNWLKFLKANVSF</sequence>